<dbReference type="STRING" id="1882918.BCY86_08395"/>
<dbReference type="InterPro" id="IPR010827">
    <property type="entry name" value="BamA/TamA_POTRA"/>
</dbReference>
<dbReference type="InterPro" id="IPR039910">
    <property type="entry name" value="D15-like"/>
</dbReference>
<dbReference type="KEGG" id="pabo:BCY86_08395"/>
<gene>
    <name evidence="7" type="ORF">BCY86_08395</name>
</gene>
<dbReference type="Gene3D" id="2.40.160.50">
    <property type="entry name" value="membrane protein fhac: a member of the omp85/tpsb transporter family"/>
    <property type="match status" value="1"/>
</dbReference>
<dbReference type="Pfam" id="PF07244">
    <property type="entry name" value="POTRA"/>
    <property type="match status" value="3"/>
</dbReference>
<organism evidence="7 8">
    <name type="scientific">Pajaroellobacter abortibovis</name>
    <dbReference type="NCBI Taxonomy" id="1882918"/>
    <lineage>
        <taxon>Bacteria</taxon>
        <taxon>Pseudomonadati</taxon>
        <taxon>Myxococcota</taxon>
        <taxon>Polyangia</taxon>
        <taxon>Polyangiales</taxon>
        <taxon>Polyangiaceae</taxon>
    </lineage>
</organism>
<name>A0A1L6MYQ8_9BACT</name>
<dbReference type="AlphaFoldDB" id="A0A1L6MYQ8"/>
<evidence type="ECO:0000256" key="2">
    <source>
        <dbReference type="ARBA" id="ARBA00022452"/>
    </source>
</evidence>
<evidence type="ECO:0000256" key="3">
    <source>
        <dbReference type="ARBA" id="ARBA00022692"/>
    </source>
</evidence>
<dbReference type="Gene3D" id="3.10.20.310">
    <property type="entry name" value="membrane protein fhac"/>
    <property type="match status" value="3"/>
</dbReference>
<dbReference type="Pfam" id="PF01103">
    <property type="entry name" value="Omp85"/>
    <property type="match status" value="1"/>
</dbReference>
<sequence length="1121" mass="126613">MREERRESAVEGCFHAAPRWLGRIIFCLIVFLLVRNSIAAEETQRLNRYLLPQGPPLDAFNGKTVIAIEVRAEKPLEKQVVVSSVRVGEKFEPSLARRILDEILKAGLFAEGQVKVVEEAEGVRLIVEVVSRKEIAQFGVDVRGAPLGQDEIIREIGLQKGGELLEREIPNYEKQIEHLFNRRGFPFAKVSFQVRPMDGPLQVAVTVVVEAGAPRILERRTLWIFGSQSDVVQSLVDDYSVREKERADEVNLALADMSLTNQLHKKSYYQATVLHDVVLFQGVYHLRVRVDTGPHFVLRFEGNERYDVHTLTAIIAATEEVSPTPEYFLKKIKSFYTKRGYLDVGVTFEERYTLDGRQVDLVFHIKEGDVISVSKRTYPCIDFERFGQEKWKWKKSTPLSVQAVDQEIDRFLTDELPGGEPIQSPDARTVDSLTRGDQVGGVGARPVPFVSDPKSVYFPEVYEKAMHHLRELYVQDGFLQAAVGPIEIIRRRCDPHLSAEECAASTLSNGEKDLYECSEEITPDRDSSKSPRAPSACIPNSENRIHCEPSLALKIPIRLGPRTILYDVAFEGVHAFAESKLSEKAELDLGEALALSNIEEAAYRLADFYREEGYAFVEVKNSLDFSRDGTRARATFQIHEGDRVIVREIVVQGNEHTRTSVIRSRLALKVGEPYRTSAARDTQERVATLGVFSSVAVELKDPAVPAREKVVVITVVERPRRFFEWRPGFSTGEGFRLTFEYAERNVIGYAVAATSRLQLAYLPTVFILDPQVRRDFISLGDPGFDRRVVVRANQNFTIPEVGFGPFVKLSIDFIGVHDLQRQFMRDKLMLGNSLIYTPIHGLQLSFGASLEKNNASIFGAATIVDFLRQLPPSNDLQRLLRVPDGPSVAIAERFSVAWDRRDQTLNAHRGFYLFGGVEHVDSYPTDKPADNRTRFEGHFLRFMEVVSAYVPFHKRITLATQLRMGQIVQLVSEDRSKTYPDRFFFLGGADSLRGFLQDSLIPQDLVDQFDTDQCLQDSSDKRFAPCKVGMRGGNLMINPRAEVRALVLSPVELAMFVDTGNLWVNPQYVYAMKAPFRLRVTPGVGIRIQTPLGPLVLDMGFNVDRRSYEEKYAVSFSFGVL</sequence>
<keyword evidence="4 5" id="KW-0472">Membrane</keyword>
<dbReference type="PROSITE" id="PS51779">
    <property type="entry name" value="POTRA"/>
    <property type="match status" value="1"/>
</dbReference>
<keyword evidence="8" id="KW-1185">Reference proteome</keyword>
<keyword evidence="2" id="KW-1134">Transmembrane beta strand</keyword>
<keyword evidence="3 5" id="KW-0812">Transmembrane</keyword>
<evidence type="ECO:0000256" key="5">
    <source>
        <dbReference type="SAM" id="Phobius"/>
    </source>
</evidence>
<evidence type="ECO:0000259" key="6">
    <source>
        <dbReference type="PROSITE" id="PS51779"/>
    </source>
</evidence>
<dbReference type="OrthoDB" id="9814535at2"/>
<comment type="subcellular location">
    <subcellularLocation>
        <location evidence="1">Membrane</location>
    </subcellularLocation>
</comment>
<dbReference type="PANTHER" id="PTHR12815:SF18">
    <property type="entry name" value="SORTING AND ASSEMBLY MACHINERY COMPONENT 50 HOMOLOG"/>
    <property type="match status" value="1"/>
</dbReference>
<evidence type="ECO:0000256" key="4">
    <source>
        <dbReference type="ARBA" id="ARBA00023136"/>
    </source>
</evidence>
<reference evidence="7 8" key="1">
    <citation type="submission" date="2016-08" db="EMBL/GenBank/DDBJ databases">
        <title>Identification and validation of antigenic proteins from Pajaroellobacter abortibovis using de-novo genome sequence assembly and reverse vaccinology.</title>
        <authorList>
            <person name="Welly B.T."/>
            <person name="Miller M.R."/>
            <person name="Stott J.L."/>
            <person name="Blanchard M.T."/>
            <person name="Islas-Trejo A.D."/>
            <person name="O'Rourke S.M."/>
            <person name="Young A.E."/>
            <person name="Medrano J.F."/>
            <person name="Van Eenennaam A.L."/>
        </authorList>
    </citation>
    <scope>NUCLEOTIDE SEQUENCE [LARGE SCALE GENOMIC DNA]</scope>
    <source>
        <strain evidence="7 8">BTF92-0548A/99-0131</strain>
    </source>
</reference>
<evidence type="ECO:0000313" key="7">
    <source>
        <dbReference type="EMBL" id="APS00694.1"/>
    </source>
</evidence>
<dbReference type="PANTHER" id="PTHR12815">
    <property type="entry name" value="SORTING AND ASSEMBLY MACHINERY SAMM50 PROTEIN FAMILY MEMBER"/>
    <property type="match status" value="1"/>
</dbReference>
<dbReference type="InterPro" id="IPR034746">
    <property type="entry name" value="POTRA"/>
</dbReference>
<feature type="domain" description="POTRA" evidence="6">
    <location>
        <begin position="644"/>
        <end position="718"/>
    </location>
</feature>
<evidence type="ECO:0000313" key="8">
    <source>
        <dbReference type="Proteomes" id="UP000185544"/>
    </source>
</evidence>
<dbReference type="Proteomes" id="UP000185544">
    <property type="component" value="Chromosome"/>
</dbReference>
<keyword evidence="5" id="KW-1133">Transmembrane helix</keyword>
<proteinExistence type="predicted"/>
<dbReference type="GO" id="GO:0019867">
    <property type="term" value="C:outer membrane"/>
    <property type="evidence" value="ECO:0007669"/>
    <property type="project" value="InterPro"/>
</dbReference>
<dbReference type="InterPro" id="IPR000184">
    <property type="entry name" value="Bac_surfAg_D15"/>
</dbReference>
<accession>A0A1L6MYQ8</accession>
<protein>
    <recommendedName>
        <fullName evidence="6">POTRA domain-containing protein</fullName>
    </recommendedName>
</protein>
<dbReference type="EMBL" id="CP016908">
    <property type="protein sequence ID" value="APS00694.1"/>
    <property type="molecule type" value="Genomic_DNA"/>
</dbReference>
<feature type="transmembrane region" description="Helical" evidence="5">
    <location>
        <begin position="20"/>
        <end position="38"/>
    </location>
</feature>
<evidence type="ECO:0000256" key="1">
    <source>
        <dbReference type="ARBA" id="ARBA00004370"/>
    </source>
</evidence>